<dbReference type="RefSeq" id="WP_099134872.1">
    <property type="nucleotide sequence ID" value="NZ_CAWNNJ010000086.1"/>
</dbReference>
<dbReference type="InterPro" id="IPR029058">
    <property type="entry name" value="AB_hydrolase_fold"/>
</dbReference>
<dbReference type="Gene3D" id="3.40.50.1820">
    <property type="entry name" value="alpha/beta hydrolase"/>
    <property type="match status" value="1"/>
</dbReference>
<dbReference type="PANTHER" id="PTHR15394:SF3">
    <property type="entry name" value="SERINE HYDROLASE RBBP9"/>
    <property type="match status" value="1"/>
</dbReference>
<dbReference type="InterPro" id="IPR010662">
    <property type="entry name" value="RBBP9/YdeN"/>
</dbReference>
<accession>A0A2D0J4I8</accession>
<gene>
    <name evidence="1" type="ORF">Xbud_00848</name>
</gene>
<organism evidence="1 2">
    <name type="scientific">Xenorhabdus budapestensis</name>
    <dbReference type="NCBI Taxonomy" id="290110"/>
    <lineage>
        <taxon>Bacteria</taxon>
        <taxon>Pseudomonadati</taxon>
        <taxon>Pseudomonadota</taxon>
        <taxon>Gammaproteobacteria</taxon>
        <taxon>Enterobacterales</taxon>
        <taxon>Morganellaceae</taxon>
        <taxon>Xenorhabdus</taxon>
    </lineage>
</organism>
<sequence length="200" mass="22172">MTQLTAKDPDWFSGKKVIIVHGYTASPSSHWFPWLSEVLTEQGAEVIVPEMPDSLSPKPEAWAKKLIEVAPKADDNTIFIGHSLGCVTLLRYLEAICSTTNQIGGYILVSGFDSVQCTLPELESFTLHPLNYAFLREVTKHRISIISSNDEIVSPQSSYSLANSLQTEIINIENAGHFLDREGFTRLFPVYDALKTIVSG</sequence>
<evidence type="ECO:0000313" key="2">
    <source>
        <dbReference type="Proteomes" id="UP000225833"/>
    </source>
</evidence>
<dbReference type="SUPFAM" id="SSF53474">
    <property type="entry name" value="alpha/beta-Hydrolases"/>
    <property type="match status" value="1"/>
</dbReference>
<dbReference type="PANTHER" id="PTHR15394">
    <property type="entry name" value="SERINE HYDROLASE RBBP9"/>
    <property type="match status" value="1"/>
</dbReference>
<reference evidence="1 2" key="1">
    <citation type="journal article" date="2017" name="Nat. Microbiol.">
        <title>Natural product diversity associated with the nematode symbionts Photorhabdus and Xenorhabdus.</title>
        <authorList>
            <person name="Tobias N.J."/>
            <person name="Wolff H."/>
            <person name="Djahanschiri B."/>
            <person name="Grundmann F."/>
            <person name="Kronenwerth M."/>
            <person name="Shi Y.M."/>
            <person name="Simonyi S."/>
            <person name="Grun P."/>
            <person name="Shapiro-Ilan D."/>
            <person name="Pidot S.J."/>
            <person name="Stinear T.P."/>
            <person name="Ebersberger I."/>
            <person name="Bode H.B."/>
        </authorList>
    </citation>
    <scope>NUCLEOTIDE SEQUENCE [LARGE SCALE GENOMIC DNA]</scope>
    <source>
        <strain evidence="1 2">DSM 16342</strain>
    </source>
</reference>
<dbReference type="GO" id="GO:0016787">
    <property type="term" value="F:hydrolase activity"/>
    <property type="evidence" value="ECO:0007669"/>
    <property type="project" value="InterPro"/>
</dbReference>
<evidence type="ECO:0000313" key="1">
    <source>
        <dbReference type="EMBL" id="PHM29389.1"/>
    </source>
</evidence>
<protein>
    <submittedName>
        <fullName evidence="1">Esterase</fullName>
    </submittedName>
</protein>
<dbReference type="Proteomes" id="UP000225833">
    <property type="component" value="Unassembled WGS sequence"/>
</dbReference>
<comment type="caution">
    <text evidence="1">The sequence shown here is derived from an EMBL/GenBank/DDBJ whole genome shotgun (WGS) entry which is preliminary data.</text>
</comment>
<proteinExistence type="predicted"/>
<dbReference type="OrthoDB" id="9804993at2"/>
<dbReference type="EMBL" id="NIBS01000002">
    <property type="protein sequence ID" value="PHM29389.1"/>
    <property type="molecule type" value="Genomic_DNA"/>
</dbReference>
<dbReference type="Pfam" id="PF06821">
    <property type="entry name" value="Ser_hydrolase"/>
    <property type="match status" value="1"/>
</dbReference>
<name>A0A2D0J4I8_XENBU</name>
<dbReference type="AlphaFoldDB" id="A0A2D0J4I8"/>